<reference evidence="2" key="1">
    <citation type="submission" date="2023-03" db="EMBL/GenBank/DDBJ databases">
        <title>Massive genome expansion in bonnet fungi (Mycena s.s.) driven by repeated elements and novel gene families across ecological guilds.</title>
        <authorList>
            <consortium name="Lawrence Berkeley National Laboratory"/>
            <person name="Harder C.B."/>
            <person name="Miyauchi S."/>
            <person name="Viragh M."/>
            <person name="Kuo A."/>
            <person name="Thoen E."/>
            <person name="Andreopoulos B."/>
            <person name="Lu D."/>
            <person name="Skrede I."/>
            <person name="Drula E."/>
            <person name="Henrissat B."/>
            <person name="Morin E."/>
            <person name="Kohler A."/>
            <person name="Barry K."/>
            <person name="LaButti K."/>
            <person name="Morin E."/>
            <person name="Salamov A."/>
            <person name="Lipzen A."/>
            <person name="Mereny Z."/>
            <person name="Hegedus B."/>
            <person name="Baldrian P."/>
            <person name="Stursova M."/>
            <person name="Weitz H."/>
            <person name="Taylor A."/>
            <person name="Grigoriev I.V."/>
            <person name="Nagy L.G."/>
            <person name="Martin F."/>
            <person name="Kauserud H."/>
        </authorList>
    </citation>
    <scope>NUCLEOTIDE SEQUENCE</scope>
    <source>
        <strain evidence="2">CBHHK067</strain>
    </source>
</reference>
<feature type="non-terminal residue" evidence="2">
    <location>
        <position position="432"/>
    </location>
</feature>
<evidence type="ECO:0000313" key="3">
    <source>
        <dbReference type="Proteomes" id="UP001221757"/>
    </source>
</evidence>
<feature type="region of interest" description="Disordered" evidence="1">
    <location>
        <begin position="390"/>
        <end position="432"/>
    </location>
</feature>
<organism evidence="2 3">
    <name type="scientific">Mycena rosella</name>
    <name type="common">Pink bonnet</name>
    <name type="synonym">Agaricus rosellus</name>
    <dbReference type="NCBI Taxonomy" id="1033263"/>
    <lineage>
        <taxon>Eukaryota</taxon>
        <taxon>Fungi</taxon>
        <taxon>Dikarya</taxon>
        <taxon>Basidiomycota</taxon>
        <taxon>Agaricomycotina</taxon>
        <taxon>Agaricomycetes</taxon>
        <taxon>Agaricomycetidae</taxon>
        <taxon>Agaricales</taxon>
        <taxon>Marasmiineae</taxon>
        <taxon>Mycenaceae</taxon>
        <taxon>Mycena</taxon>
    </lineage>
</organism>
<name>A0AAD7CNY3_MYCRO</name>
<protein>
    <submittedName>
        <fullName evidence="2">Uncharacterized protein</fullName>
    </submittedName>
</protein>
<feature type="compositionally biased region" description="Acidic residues" evidence="1">
    <location>
        <begin position="410"/>
        <end position="432"/>
    </location>
</feature>
<gene>
    <name evidence="2" type="ORF">B0H17DRAFT_956444</name>
</gene>
<comment type="caution">
    <text evidence="2">The sequence shown here is derived from an EMBL/GenBank/DDBJ whole genome shotgun (WGS) entry which is preliminary data.</text>
</comment>
<proteinExistence type="predicted"/>
<evidence type="ECO:0000256" key="1">
    <source>
        <dbReference type="SAM" id="MobiDB-lite"/>
    </source>
</evidence>
<dbReference type="EMBL" id="JARKIE010000310">
    <property type="protein sequence ID" value="KAJ7655448.1"/>
    <property type="molecule type" value="Genomic_DNA"/>
</dbReference>
<keyword evidence="3" id="KW-1185">Reference proteome</keyword>
<evidence type="ECO:0000313" key="2">
    <source>
        <dbReference type="EMBL" id="KAJ7655448.1"/>
    </source>
</evidence>
<dbReference type="AlphaFoldDB" id="A0AAD7CNY3"/>
<dbReference type="Proteomes" id="UP001221757">
    <property type="component" value="Unassembled WGS sequence"/>
</dbReference>
<sequence length="432" mass="49602">MKPGSRTKLEIRGCLRRDGTCSARFPRDIIQNTVVDPEDGAIHMKKREAMINCISPDLTYCLRCNTDVTSLLSGTSIKAVVAYISDYVTKASLKIYHIFRAVKDVLNRNTENMGSSAEGKENTRVLVMQMVNSLSSKLQIGSPMASLYLLGNPDRYTNVVFKPFWWISYVSEVKRVWPTAEGNGSQPREVLPSKKGDDIVGVTPVDDYTFRSPEFENTSLFDYFQMANRVKRTKRQYNDFMESLRNRDPDVMMDVQAVGPDDDWLVDDGDQTAKVETLEDPSDAVSIHPFQEGHELYETHYIRCDRRNLDKAVPNFLGGALPRKDLSDREFNCCTMMTLFKPWRSGSDLKNTVDNWDETFREYEFSEKALTLMKNFNVKYECNDARDDFASQDRQRSRPMPMFSRWRDAEEVEDSDGGDLMGYDEDDYDPPA</sequence>
<accession>A0AAD7CNY3</accession>